<evidence type="ECO:0000313" key="1">
    <source>
        <dbReference type="EMBL" id="MBB6229540.1"/>
    </source>
</evidence>
<comment type="caution">
    <text evidence="1">The sequence shown here is derived from an EMBL/GenBank/DDBJ whole genome shotgun (WGS) entry which is preliminary data.</text>
</comment>
<name>A0A841LAS5_9SPHN</name>
<evidence type="ECO:0000313" key="2">
    <source>
        <dbReference type="Proteomes" id="UP000538147"/>
    </source>
</evidence>
<protein>
    <submittedName>
        <fullName evidence="1">Uncharacterized protein</fullName>
    </submittedName>
</protein>
<dbReference type="EMBL" id="JACIIV010000065">
    <property type="protein sequence ID" value="MBB6229540.1"/>
    <property type="molecule type" value="Genomic_DNA"/>
</dbReference>
<organism evidence="1 2">
    <name type="scientific">Polymorphobacter multimanifer</name>
    <dbReference type="NCBI Taxonomy" id="1070431"/>
    <lineage>
        <taxon>Bacteria</taxon>
        <taxon>Pseudomonadati</taxon>
        <taxon>Pseudomonadota</taxon>
        <taxon>Alphaproteobacteria</taxon>
        <taxon>Sphingomonadales</taxon>
        <taxon>Sphingosinicellaceae</taxon>
        <taxon>Polymorphobacter</taxon>
    </lineage>
</organism>
<proteinExistence type="predicted"/>
<gene>
    <name evidence="1" type="ORF">FHS79_003744</name>
</gene>
<dbReference type="AlphaFoldDB" id="A0A841LAS5"/>
<dbReference type="RefSeq" id="WP_184203301.1">
    <property type="nucleotide sequence ID" value="NZ_BMOX01000203.1"/>
</dbReference>
<keyword evidence="2" id="KW-1185">Reference proteome</keyword>
<reference evidence="1 2" key="1">
    <citation type="submission" date="2020-08" db="EMBL/GenBank/DDBJ databases">
        <title>Genomic Encyclopedia of Type Strains, Phase IV (KMG-IV): sequencing the most valuable type-strain genomes for metagenomic binning, comparative biology and taxonomic classification.</title>
        <authorList>
            <person name="Goeker M."/>
        </authorList>
    </citation>
    <scope>NUCLEOTIDE SEQUENCE [LARGE SCALE GENOMIC DNA]</scope>
    <source>
        <strain evidence="1 2">DSM 102189</strain>
    </source>
</reference>
<sequence>MLALFIVLPGLYIASGPYTETLPRPFNSKIWKSTDTWGETRCSMLVDLRGRIGVQGKTRAEIAELLGPEDDEDADASLSHWHLCPSFMDVWILEVRWKDGVAVDSWVRDT</sequence>
<accession>A0A841LAS5</accession>
<dbReference type="Proteomes" id="UP000538147">
    <property type="component" value="Unassembled WGS sequence"/>
</dbReference>